<evidence type="ECO:0000256" key="4">
    <source>
        <dbReference type="PROSITE-ProRule" id="PRU00335"/>
    </source>
</evidence>
<dbReference type="AlphaFoldDB" id="A0A506U018"/>
<keyword evidence="3" id="KW-0804">Transcription</keyword>
<evidence type="ECO:0000256" key="1">
    <source>
        <dbReference type="ARBA" id="ARBA00023015"/>
    </source>
</evidence>
<dbReference type="GO" id="GO:0000976">
    <property type="term" value="F:transcription cis-regulatory region binding"/>
    <property type="evidence" value="ECO:0007669"/>
    <property type="project" value="TreeGrafter"/>
</dbReference>
<proteinExistence type="predicted"/>
<dbReference type="InterPro" id="IPR050109">
    <property type="entry name" value="HTH-type_TetR-like_transc_reg"/>
</dbReference>
<keyword evidence="1" id="KW-0805">Transcription regulation</keyword>
<evidence type="ECO:0000256" key="2">
    <source>
        <dbReference type="ARBA" id="ARBA00023125"/>
    </source>
</evidence>
<evidence type="ECO:0000259" key="6">
    <source>
        <dbReference type="PROSITE" id="PS50977"/>
    </source>
</evidence>
<gene>
    <name evidence="7" type="ORF">FJU08_19765</name>
</gene>
<dbReference type="Gene3D" id="1.10.357.10">
    <property type="entry name" value="Tetracycline Repressor, domain 2"/>
    <property type="match status" value="1"/>
</dbReference>
<feature type="domain" description="HTH tetR-type" evidence="6">
    <location>
        <begin position="39"/>
        <end position="99"/>
    </location>
</feature>
<dbReference type="InterPro" id="IPR036271">
    <property type="entry name" value="Tet_transcr_reg_TetR-rel_C_sf"/>
</dbReference>
<organism evidence="7 8">
    <name type="scientific">Martelella alba</name>
    <dbReference type="NCBI Taxonomy" id="2590451"/>
    <lineage>
        <taxon>Bacteria</taxon>
        <taxon>Pseudomonadati</taxon>
        <taxon>Pseudomonadota</taxon>
        <taxon>Alphaproteobacteria</taxon>
        <taxon>Hyphomicrobiales</taxon>
        <taxon>Aurantimonadaceae</taxon>
        <taxon>Martelella</taxon>
    </lineage>
</organism>
<dbReference type="PANTHER" id="PTHR30055">
    <property type="entry name" value="HTH-TYPE TRANSCRIPTIONAL REGULATOR RUTR"/>
    <property type="match status" value="1"/>
</dbReference>
<keyword evidence="8" id="KW-1185">Reference proteome</keyword>
<dbReference type="RefSeq" id="WP_141150773.1">
    <property type="nucleotide sequence ID" value="NZ_VHLG01000016.1"/>
</dbReference>
<dbReference type="InterPro" id="IPR039536">
    <property type="entry name" value="TetR_C_Proteobacteria"/>
</dbReference>
<name>A0A506U018_9HYPH</name>
<protein>
    <submittedName>
        <fullName evidence="7">TetR/AcrR family transcriptional regulator</fullName>
    </submittedName>
</protein>
<dbReference type="SUPFAM" id="SSF46689">
    <property type="entry name" value="Homeodomain-like"/>
    <property type="match status" value="1"/>
</dbReference>
<dbReference type="OrthoDB" id="7584337at2"/>
<dbReference type="PANTHER" id="PTHR30055:SF234">
    <property type="entry name" value="HTH-TYPE TRANSCRIPTIONAL REGULATOR BETI"/>
    <property type="match status" value="1"/>
</dbReference>
<dbReference type="Pfam" id="PF14246">
    <property type="entry name" value="TetR_C_7"/>
    <property type="match status" value="1"/>
</dbReference>
<feature type="region of interest" description="Disordered" evidence="5">
    <location>
        <begin position="12"/>
        <end position="39"/>
    </location>
</feature>
<dbReference type="PROSITE" id="PS50977">
    <property type="entry name" value="HTH_TETR_2"/>
    <property type="match status" value="1"/>
</dbReference>
<evidence type="ECO:0000256" key="3">
    <source>
        <dbReference type="ARBA" id="ARBA00023163"/>
    </source>
</evidence>
<dbReference type="GO" id="GO:0003700">
    <property type="term" value="F:DNA-binding transcription factor activity"/>
    <property type="evidence" value="ECO:0007669"/>
    <property type="project" value="TreeGrafter"/>
</dbReference>
<accession>A0A506U018</accession>
<evidence type="ECO:0000313" key="7">
    <source>
        <dbReference type="EMBL" id="TPW27673.1"/>
    </source>
</evidence>
<dbReference type="InterPro" id="IPR001647">
    <property type="entry name" value="HTH_TetR"/>
</dbReference>
<comment type="caution">
    <text evidence="7">The sequence shown here is derived from an EMBL/GenBank/DDBJ whole genome shotgun (WGS) entry which is preliminary data.</text>
</comment>
<dbReference type="SUPFAM" id="SSF48498">
    <property type="entry name" value="Tetracyclin repressor-like, C-terminal domain"/>
    <property type="match status" value="1"/>
</dbReference>
<sequence>MAFLWCYMDQEAEKKSQRPDGQGKADARGRGRPKPASDEVQRVAIADVAAKFMLESGYQKTTMKGVAAAAHVSLATIYRLFPSKSELFGAIVGRHRETIIALPGDYDGLPVDQALQEIFRVNASRSEERDSMRLMARLHLESQQSPDLGAMLDRHGPTHSRALLCDWLERQQKMGRIRPVSVSVLAQMLMDIVFGAASLKSGHEPGWPGGEDRAAYLRTCLSVVAYGMVPNDPDGRH</sequence>
<dbReference type="Pfam" id="PF00440">
    <property type="entry name" value="TetR_N"/>
    <property type="match status" value="1"/>
</dbReference>
<evidence type="ECO:0000256" key="5">
    <source>
        <dbReference type="SAM" id="MobiDB-lite"/>
    </source>
</evidence>
<dbReference type="PRINTS" id="PR00455">
    <property type="entry name" value="HTHTETR"/>
</dbReference>
<evidence type="ECO:0000313" key="8">
    <source>
        <dbReference type="Proteomes" id="UP000318801"/>
    </source>
</evidence>
<reference evidence="7 8" key="1">
    <citation type="submission" date="2019-06" db="EMBL/GenBank/DDBJ databases">
        <authorList>
            <person name="Li M."/>
        </authorList>
    </citation>
    <scope>NUCLEOTIDE SEQUENCE [LARGE SCALE GENOMIC DNA]</scope>
    <source>
        <strain evidence="7 8">BGMRC2036</strain>
    </source>
</reference>
<dbReference type="Proteomes" id="UP000318801">
    <property type="component" value="Unassembled WGS sequence"/>
</dbReference>
<keyword evidence="2 4" id="KW-0238">DNA-binding</keyword>
<feature type="DNA-binding region" description="H-T-H motif" evidence="4">
    <location>
        <begin position="62"/>
        <end position="81"/>
    </location>
</feature>
<dbReference type="InterPro" id="IPR009057">
    <property type="entry name" value="Homeodomain-like_sf"/>
</dbReference>
<dbReference type="EMBL" id="VHLG01000016">
    <property type="protein sequence ID" value="TPW27673.1"/>
    <property type="molecule type" value="Genomic_DNA"/>
</dbReference>